<dbReference type="AlphaFoldDB" id="A0A7D5YD08"/>
<accession>A0A7D5YD08</accession>
<dbReference type="InterPro" id="IPR036736">
    <property type="entry name" value="ACP-like_sf"/>
</dbReference>
<evidence type="ECO:0000256" key="2">
    <source>
        <dbReference type="ARBA" id="ARBA00022679"/>
    </source>
</evidence>
<gene>
    <name evidence="5" type="ORF">HZU44_17045</name>
</gene>
<dbReference type="InterPro" id="IPR009081">
    <property type="entry name" value="PP-bd_ACP"/>
</dbReference>
<keyword evidence="2" id="KW-0808">Transferase</keyword>
<dbReference type="Gene3D" id="3.40.47.10">
    <property type="match status" value="1"/>
</dbReference>
<dbReference type="PANTHER" id="PTHR11712:SF336">
    <property type="entry name" value="3-OXOACYL-[ACYL-CARRIER-PROTEIN] SYNTHASE, MITOCHONDRIAL"/>
    <property type="match status" value="1"/>
</dbReference>
<evidence type="ECO:0000256" key="1">
    <source>
        <dbReference type="ARBA" id="ARBA00008467"/>
    </source>
</evidence>
<proteinExistence type="inferred from homology"/>
<dbReference type="PANTHER" id="PTHR11712">
    <property type="entry name" value="POLYKETIDE SYNTHASE-RELATED"/>
    <property type="match status" value="1"/>
</dbReference>
<dbReference type="Pfam" id="PF00550">
    <property type="entry name" value="PP-binding"/>
    <property type="match status" value="1"/>
</dbReference>
<dbReference type="PROSITE" id="PS50075">
    <property type="entry name" value="CARRIER"/>
    <property type="match status" value="1"/>
</dbReference>
<dbReference type="SMART" id="SM00825">
    <property type="entry name" value="PKS_KS"/>
    <property type="match status" value="1"/>
</dbReference>
<evidence type="ECO:0000259" key="4">
    <source>
        <dbReference type="PROSITE" id="PS52004"/>
    </source>
</evidence>
<dbReference type="InterPro" id="IPR016039">
    <property type="entry name" value="Thiolase-like"/>
</dbReference>
<dbReference type="Pfam" id="PF02801">
    <property type="entry name" value="Ketoacyl-synt_C"/>
    <property type="match status" value="1"/>
</dbReference>
<sequence>MAEPGRPEVVHRIRELLARYRAPAEVDGLGDHEPMAVLGIDSVTLITLAAELHQRWDLTIPDEAVLDPAASVASLADAAVAAATDPVGGPGGRAGGRLDVVGMGVVGPTGHGVAALWDGLLAERAHRLPMPYEAARGHRAGAVAGASAAEVVAPDRLLELVCLAADEALGGPDPGRRAGVTLVVGTTDTGGNALGHALAGGGDDQAALAGWIAERAAERLGLGAAVTVGSASASGAVALGYARDLLLAADAEEVLVVGADTVSKSAFHGLAALRTLGVDGCQPFHQARRGIALSEAAAACLLRRPGPGGPGDGAVLGRLAGYGASSFTTHMAAPESAGIELALRRALAAAALAPQDISFVNAHGPGTKLGDVAEMRALADVFGDRVRTLPINSVKGLLWHCQGAAGVIESLACLLSLRHGTLTPTTAAEPVDPEWREFDIVTKPRELADARSAVSVSCGLGGVNTAVVWERA</sequence>
<organism evidence="5">
    <name type="scientific">Micromonospora carbonacea</name>
    <dbReference type="NCBI Taxonomy" id="47853"/>
    <lineage>
        <taxon>Bacteria</taxon>
        <taxon>Bacillati</taxon>
        <taxon>Actinomycetota</taxon>
        <taxon>Actinomycetes</taxon>
        <taxon>Micromonosporales</taxon>
        <taxon>Micromonosporaceae</taxon>
        <taxon>Micromonospora</taxon>
    </lineage>
</organism>
<dbReference type="Pfam" id="PF00109">
    <property type="entry name" value="ketoacyl-synt"/>
    <property type="match status" value="1"/>
</dbReference>
<reference evidence="5" key="1">
    <citation type="submission" date="2020-08" db="EMBL/GenBank/DDBJ databases">
        <title>A bifunctional nitrone conjugated secondary metabolite targeting the ribosome.</title>
        <authorList>
            <person name="Limbrick E.M."/>
            <person name="Graf M."/>
            <person name="Derewacz D.K."/>
            <person name="Nguyen F."/>
            <person name="Spraggins J.M."/>
            <person name="Wieland M."/>
            <person name="Ynigez-Gutierrez A.E."/>
            <person name="Reisman B.J."/>
            <person name="Zinshteyn B."/>
            <person name="McCulloch K."/>
            <person name="Iverson T.M."/>
            <person name="Green R."/>
            <person name="Wilson D.N."/>
            <person name="Bachmann B.O."/>
        </authorList>
    </citation>
    <scope>NUCLEOTIDE SEQUENCE</scope>
    <source>
        <strain evidence="5">Africana</strain>
    </source>
</reference>
<feature type="domain" description="Ketosynthase family 3 (KS3)" evidence="4">
    <location>
        <begin position="95"/>
        <end position="471"/>
    </location>
</feature>
<dbReference type="InterPro" id="IPR000794">
    <property type="entry name" value="Beta-ketoacyl_synthase"/>
</dbReference>
<dbReference type="InterPro" id="IPR020841">
    <property type="entry name" value="PKS_Beta-ketoAc_synthase_dom"/>
</dbReference>
<dbReference type="SUPFAM" id="SSF47336">
    <property type="entry name" value="ACP-like"/>
    <property type="match status" value="1"/>
</dbReference>
<protein>
    <submittedName>
        <fullName evidence="5">Beta-ketoacyl synthase</fullName>
    </submittedName>
</protein>
<dbReference type="EMBL" id="CP058905">
    <property type="protein sequence ID" value="QLJ96636.1"/>
    <property type="molecule type" value="Genomic_DNA"/>
</dbReference>
<evidence type="ECO:0000313" key="5">
    <source>
        <dbReference type="EMBL" id="QLJ96636.1"/>
    </source>
</evidence>
<feature type="domain" description="Carrier" evidence="3">
    <location>
        <begin position="7"/>
        <end position="83"/>
    </location>
</feature>
<evidence type="ECO:0000259" key="3">
    <source>
        <dbReference type="PROSITE" id="PS50075"/>
    </source>
</evidence>
<name>A0A7D5YD08_9ACTN</name>
<dbReference type="PROSITE" id="PS52004">
    <property type="entry name" value="KS3_2"/>
    <property type="match status" value="1"/>
</dbReference>
<dbReference type="Gene3D" id="1.10.1200.10">
    <property type="entry name" value="ACP-like"/>
    <property type="match status" value="1"/>
</dbReference>
<comment type="similarity">
    <text evidence="1">Belongs to the thiolase-like superfamily. Beta-ketoacyl-ACP synthases family.</text>
</comment>
<dbReference type="InterPro" id="IPR014030">
    <property type="entry name" value="Ketoacyl_synth_N"/>
</dbReference>
<dbReference type="SUPFAM" id="SSF53901">
    <property type="entry name" value="Thiolase-like"/>
    <property type="match status" value="2"/>
</dbReference>
<dbReference type="InterPro" id="IPR014031">
    <property type="entry name" value="Ketoacyl_synth_C"/>
</dbReference>
<dbReference type="GO" id="GO:0006633">
    <property type="term" value="P:fatty acid biosynthetic process"/>
    <property type="evidence" value="ECO:0007669"/>
    <property type="project" value="TreeGrafter"/>
</dbReference>
<dbReference type="GO" id="GO:0004315">
    <property type="term" value="F:3-oxoacyl-[acyl-carrier-protein] synthase activity"/>
    <property type="evidence" value="ECO:0007669"/>
    <property type="project" value="TreeGrafter"/>
</dbReference>